<dbReference type="Proteomes" id="UP000006727">
    <property type="component" value="Chromosome 1"/>
</dbReference>
<dbReference type="EnsemblPlants" id="Pp3c1_145V3.1">
    <property type="protein sequence ID" value="PAC:32970820.CDS.1"/>
    <property type="gene ID" value="Pp3c1_145"/>
</dbReference>
<name>A0A2K1L6B8_PHYPA</name>
<feature type="compositionally biased region" description="Basic residues" evidence="1">
    <location>
        <begin position="61"/>
        <end position="73"/>
    </location>
</feature>
<feature type="compositionally biased region" description="Basic residues" evidence="1">
    <location>
        <begin position="19"/>
        <end position="31"/>
    </location>
</feature>
<proteinExistence type="predicted"/>
<gene>
    <name evidence="2" type="ORF">PHYPA_000010</name>
</gene>
<accession>A0A2K1L6B8</accession>
<reference evidence="2 4" key="1">
    <citation type="journal article" date="2008" name="Science">
        <title>The Physcomitrella genome reveals evolutionary insights into the conquest of land by plants.</title>
        <authorList>
            <person name="Rensing S."/>
            <person name="Lang D."/>
            <person name="Zimmer A."/>
            <person name="Terry A."/>
            <person name="Salamov A."/>
            <person name="Shapiro H."/>
            <person name="Nishiyama T."/>
            <person name="Perroud P.-F."/>
            <person name="Lindquist E."/>
            <person name="Kamisugi Y."/>
            <person name="Tanahashi T."/>
            <person name="Sakakibara K."/>
            <person name="Fujita T."/>
            <person name="Oishi K."/>
            <person name="Shin-I T."/>
            <person name="Kuroki Y."/>
            <person name="Toyoda A."/>
            <person name="Suzuki Y."/>
            <person name="Hashimoto A."/>
            <person name="Yamaguchi K."/>
            <person name="Sugano A."/>
            <person name="Kohara Y."/>
            <person name="Fujiyama A."/>
            <person name="Anterola A."/>
            <person name="Aoki S."/>
            <person name="Ashton N."/>
            <person name="Barbazuk W.B."/>
            <person name="Barker E."/>
            <person name="Bennetzen J."/>
            <person name="Bezanilla M."/>
            <person name="Blankenship R."/>
            <person name="Cho S.H."/>
            <person name="Dutcher S."/>
            <person name="Estelle M."/>
            <person name="Fawcett J.A."/>
            <person name="Gundlach H."/>
            <person name="Hanada K."/>
            <person name="Heyl A."/>
            <person name="Hicks K.A."/>
            <person name="Hugh J."/>
            <person name="Lohr M."/>
            <person name="Mayer K."/>
            <person name="Melkozernov A."/>
            <person name="Murata T."/>
            <person name="Nelson D."/>
            <person name="Pils B."/>
            <person name="Prigge M."/>
            <person name="Reiss B."/>
            <person name="Renner T."/>
            <person name="Rombauts S."/>
            <person name="Rushton P."/>
            <person name="Sanderfoot A."/>
            <person name="Schween G."/>
            <person name="Shiu S.-H."/>
            <person name="Stueber K."/>
            <person name="Theodoulou F.L."/>
            <person name="Tu H."/>
            <person name="Van de Peer Y."/>
            <person name="Verrier P.J."/>
            <person name="Waters E."/>
            <person name="Wood A."/>
            <person name="Yang L."/>
            <person name="Cove D."/>
            <person name="Cuming A."/>
            <person name="Hasebe M."/>
            <person name="Lucas S."/>
            <person name="Mishler D.B."/>
            <person name="Reski R."/>
            <person name="Grigoriev I."/>
            <person name="Quatrano R.S."/>
            <person name="Boore J.L."/>
        </authorList>
    </citation>
    <scope>NUCLEOTIDE SEQUENCE [LARGE SCALE GENOMIC DNA]</scope>
    <source>
        <strain evidence="3 4">cv. Gransden 2004</strain>
    </source>
</reference>
<evidence type="ECO:0000256" key="1">
    <source>
        <dbReference type="SAM" id="MobiDB-lite"/>
    </source>
</evidence>
<dbReference type="Gramene" id="Pp3c1_145V3.1">
    <property type="protein sequence ID" value="PAC:32970820.CDS.1"/>
    <property type="gene ID" value="Pp3c1_145"/>
</dbReference>
<reference evidence="3" key="3">
    <citation type="submission" date="2020-12" db="UniProtKB">
        <authorList>
            <consortium name="EnsemblPlants"/>
        </authorList>
    </citation>
    <scope>IDENTIFICATION</scope>
</reference>
<evidence type="ECO:0000313" key="4">
    <source>
        <dbReference type="Proteomes" id="UP000006727"/>
    </source>
</evidence>
<evidence type="ECO:0000313" key="3">
    <source>
        <dbReference type="EnsemblPlants" id="PAC:32970820.CDS.1"/>
    </source>
</evidence>
<organism evidence="2">
    <name type="scientific">Physcomitrium patens</name>
    <name type="common">Spreading-leaved earth moss</name>
    <name type="synonym">Physcomitrella patens</name>
    <dbReference type="NCBI Taxonomy" id="3218"/>
    <lineage>
        <taxon>Eukaryota</taxon>
        <taxon>Viridiplantae</taxon>
        <taxon>Streptophyta</taxon>
        <taxon>Embryophyta</taxon>
        <taxon>Bryophyta</taxon>
        <taxon>Bryophytina</taxon>
        <taxon>Bryopsida</taxon>
        <taxon>Funariidae</taxon>
        <taxon>Funariales</taxon>
        <taxon>Funariaceae</taxon>
        <taxon>Physcomitrium</taxon>
    </lineage>
</organism>
<protein>
    <submittedName>
        <fullName evidence="2 3">Uncharacterized protein</fullName>
    </submittedName>
</protein>
<keyword evidence="4" id="KW-1185">Reference proteome</keyword>
<reference evidence="2 4" key="2">
    <citation type="journal article" date="2018" name="Plant J.">
        <title>The Physcomitrella patens chromosome-scale assembly reveals moss genome structure and evolution.</title>
        <authorList>
            <person name="Lang D."/>
            <person name="Ullrich K.K."/>
            <person name="Murat F."/>
            <person name="Fuchs J."/>
            <person name="Jenkins J."/>
            <person name="Haas F.B."/>
            <person name="Piednoel M."/>
            <person name="Gundlach H."/>
            <person name="Van Bel M."/>
            <person name="Meyberg R."/>
            <person name="Vives C."/>
            <person name="Morata J."/>
            <person name="Symeonidi A."/>
            <person name="Hiss M."/>
            <person name="Muchero W."/>
            <person name="Kamisugi Y."/>
            <person name="Saleh O."/>
            <person name="Blanc G."/>
            <person name="Decker E.L."/>
            <person name="van Gessel N."/>
            <person name="Grimwood J."/>
            <person name="Hayes R.D."/>
            <person name="Graham S.W."/>
            <person name="Gunter L.E."/>
            <person name="McDaniel S.F."/>
            <person name="Hoernstein S.N.W."/>
            <person name="Larsson A."/>
            <person name="Li F.W."/>
            <person name="Perroud P.F."/>
            <person name="Phillips J."/>
            <person name="Ranjan P."/>
            <person name="Rokshar D.S."/>
            <person name="Rothfels C.J."/>
            <person name="Schneider L."/>
            <person name="Shu S."/>
            <person name="Stevenson D.W."/>
            <person name="Thummler F."/>
            <person name="Tillich M."/>
            <person name="Villarreal Aguilar J.C."/>
            <person name="Widiez T."/>
            <person name="Wong G.K."/>
            <person name="Wymore A."/>
            <person name="Zhang Y."/>
            <person name="Zimmer A.D."/>
            <person name="Quatrano R.S."/>
            <person name="Mayer K.F.X."/>
            <person name="Goodstein D."/>
            <person name="Casacuberta J.M."/>
            <person name="Vandepoele K."/>
            <person name="Reski R."/>
            <person name="Cuming A.C."/>
            <person name="Tuskan G.A."/>
            <person name="Maumus F."/>
            <person name="Salse J."/>
            <person name="Schmutz J."/>
            <person name="Rensing S.A."/>
        </authorList>
    </citation>
    <scope>NUCLEOTIDE SEQUENCE [LARGE SCALE GENOMIC DNA]</scope>
    <source>
        <strain evidence="3 4">cv. Gransden 2004</strain>
    </source>
</reference>
<evidence type="ECO:0000313" key="2">
    <source>
        <dbReference type="EMBL" id="PNR61587.1"/>
    </source>
</evidence>
<dbReference type="InParanoid" id="A0A2K1L6B8"/>
<sequence>MMEPRVPTEQKQNSDSCKQKRVFIHRPHPKRRMEMNTYRQTQEGAQAESIQHMPRQAHNERMRHHPEHSKSKQTLRIPFSPSHPSMHHTSIHPHVFLFVQSCSTWVQFLSCSTMKRYLCASG</sequence>
<dbReference type="AlphaFoldDB" id="A0A2K1L6B8"/>
<dbReference type="EMBL" id="ABEU02000001">
    <property type="protein sequence ID" value="PNR61587.1"/>
    <property type="molecule type" value="Genomic_DNA"/>
</dbReference>
<feature type="region of interest" description="Disordered" evidence="1">
    <location>
        <begin position="1"/>
        <end position="86"/>
    </location>
</feature>